<keyword evidence="1" id="KW-0472">Membrane</keyword>
<proteinExistence type="predicted"/>
<accession>A0ABX0UCP1</accession>
<evidence type="ECO:0000313" key="3">
    <source>
        <dbReference type="Proteomes" id="UP000745859"/>
    </source>
</evidence>
<keyword evidence="1" id="KW-1133">Transmembrane helix</keyword>
<dbReference type="EMBL" id="JAASQL010000004">
    <property type="protein sequence ID" value="NIJ46128.1"/>
    <property type="molecule type" value="Genomic_DNA"/>
</dbReference>
<sequence>MNKENQHSEQFLKEITRQKNPFKTPENYFDNLSEKIVLQQLQESLPTKTGYSIPKNYFESFSVKKPKSKIRLLTPYIATAAAIAFGFFVFKPDNTNNYDELNNTDIINYLAIEESIDINEILSNTEDSDLSFLYSNLNDLNPTVDQLSLELSEYEIIDF</sequence>
<dbReference type="Proteomes" id="UP000745859">
    <property type="component" value="Unassembled WGS sequence"/>
</dbReference>
<protein>
    <submittedName>
        <fullName evidence="2">Uncharacterized protein</fullName>
    </submittedName>
</protein>
<gene>
    <name evidence="2" type="ORF">FHR24_002606</name>
</gene>
<keyword evidence="1" id="KW-0812">Transmembrane</keyword>
<keyword evidence="3" id="KW-1185">Reference proteome</keyword>
<organism evidence="2 3">
    <name type="scientific">Wenyingzhuangia heitensis</name>
    <dbReference type="NCBI Taxonomy" id="1487859"/>
    <lineage>
        <taxon>Bacteria</taxon>
        <taxon>Pseudomonadati</taxon>
        <taxon>Bacteroidota</taxon>
        <taxon>Flavobacteriia</taxon>
        <taxon>Flavobacteriales</taxon>
        <taxon>Flavobacteriaceae</taxon>
        <taxon>Wenyingzhuangia</taxon>
    </lineage>
</organism>
<dbReference type="RefSeq" id="WP_167189574.1">
    <property type="nucleotide sequence ID" value="NZ_JAASQL010000004.1"/>
</dbReference>
<feature type="transmembrane region" description="Helical" evidence="1">
    <location>
        <begin position="72"/>
        <end position="90"/>
    </location>
</feature>
<evidence type="ECO:0000313" key="2">
    <source>
        <dbReference type="EMBL" id="NIJ46128.1"/>
    </source>
</evidence>
<comment type="caution">
    <text evidence="2">The sequence shown here is derived from an EMBL/GenBank/DDBJ whole genome shotgun (WGS) entry which is preliminary data.</text>
</comment>
<reference evidence="2 3" key="1">
    <citation type="submission" date="2020-03" db="EMBL/GenBank/DDBJ databases">
        <title>Genomic Encyclopedia of Type Strains, Phase IV (KMG-IV): sequencing the most valuable type-strain genomes for metagenomic binning, comparative biology and taxonomic classification.</title>
        <authorList>
            <person name="Goeker M."/>
        </authorList>
    </citation>
    <scope>NUCLEOTIDE SEQUENCE [LARGE SCALE GENOMIC DNA]</scope>
    <source>
        <strain evidence="2 3">DSM 101599</strain>
    </source>
</reference>
<name>A0ABX0UCP1_9FLAO</name>
<evidence type="ECO:0000256" key="1">
    <source>
        <dbReference type="SAM" id="Phobius"/>
    </source>
</evidence>